<evidence type="ECO:0000313" key="1">
    <source>
        <dbReference type="Proteomes" id="UP001165740"/>
    </source>
</evidence>
<gene>
    <name evidence="2 3" type="primary">LOC106056475</name>
</gene>
<protein>
    <submittedName>
        <fullName evidence="2 3">Uncharacterized protein LOC106056475 isoform X2</fullName>
    </submittedName>
</protein>
<evidence type="ECO:0000313" key="2">
    <source>
        <dbReference type="RefSeq" id="XP_055896446.1"/>
    </source>
</evidence>
<name>A0A9W3BAG9_BIOGL</name>
<organism evidence="1 2">
    <name type="scientific">Biomphalaria glabrata</name>
    <name type="common">Bloodfluke planorb</name>
    <name type="synonym">Freshwater snail</name>
    <dbReference type="NCBI Taxonomy" id="6526"/>
    <lineage>
        <taxon>Eukaryota</taxon>
        <taxon>Metazoa</taxon>
        <taxon>Spiralia</taxon>
        <taxon>Lophotrochozoa</taxon>
        <taxon>Mollusca</taxon>
        <taxon>Gastropoda</taxon>
        <taxon>Heterobranchia</taxon>
        <taxon>Euthyneura</taxon>
        <taxon>Panpulmonata</taxon>
        <taxon>Hygrophila</taxon>
        <taxon>Lymnaeoidea</taxon>
        <taxon>Planorbidae</taxon>
        <taxon>Biomphalaria</taxon>
    </lineage>
</organism>
<dbReference type="AlphaFoldDB" id="A0A9W3BAG9"/>
<evidence type="ECO:0000313" key="3">
    <source>
        <dbReference type="RefSeq" id="XP_055896447.1"/>
    </source>
</evidence>
<accession>A0A9W3BAG9</accession>
<proteinExistence type="predicted"/>
<reference evidence="2 3" key="1">
    <citation type="submission" date="2025-04" db="UniProtKB">
        <authorList>
            <consortium name="RefSeq"/>
        </authorList>
    </citation>
    <scope>IDENTIFICATION</scope>
</reference>
<dbReference type="RefSeq" id="XP_055896447.1">
    <property type="nucleotide sequence ID" value="XM_056040472.1"/>
</dbReference>
<sequence>MRTYQEVSDTVEQLKHLDEINEFLHNVFDEISLIKKKGELWIEENETSTFTEMKEYITGKTSEILQHTISVASTFIENLVDTAPVSKQVDKDGGVVKPGVCPEENQTSEKINVNKINYLFTSQSTKLKKLQQKVIEQQMINEDLGKKLDTSLHKDEQETPLQLKDLQENLNKQLDRFKEDVMSELHSAGIFITHLQTQWETWLKEQKSNKEINLLQLGLKANDKIVIQGQKNLSTTQEDILKTPDHLAKADTHNDFEKELNEIKDN</sequence>
<dbReference type="RefSeq" id="XP_055896446.1">
    <property type="nucleotide sequence ID" value="XM_056040471.1"/>
</dbReference>
<dbReference type="GeneID" id="106056475"/>
<dbReference type="Proteomes" id="UP001165740">
    <property type="component" value="Chromosome 9"/>
</dbReference>
<keyword evidence="1" id="KW-1185">Reference proteome</keyword>